<feature type="region of interest" description="Disordered" evidence="19">
    <location>
        <begin position="708"/>
        <end position="763"/>
    </location>
</feature>
<comment type="catalytic activity">
    <reaction evidence="14">
        <text>tRNA(Glu) + L-glutamate + ATP = L-glutamyl-tRNA(Glu) + AMP + diphosphate</text>
        <dbReference type="Rhea" id="RHEA:23540"/>
        <dbReference type="Rhea" id="RHEA-COMP:9663"/>
        <dbReference type="Rhea" id="RHEA-COMP:9680"/>
        <dbReference type="ChEBI" id="CHEBI:29985"/>
        <dbReference type="ChEBI" id="CHEBI:30616"/>
        <dbReference type="ChEBI" id="CHEBI:33019"/>
        <dbReference type="ChEBI" id="CHEBI:78442"/>
        <dbReference type="ChEBI" id="CHEBI:78520"/>
        <dbReference type="ChEBI" id="CHEBI:456215"/>
        <dbReference type="EC" id="6.1.1.17"/>
    </reaction>
    <physiologicalReaction direction="left-to-right" evidence="14">
        <dbReference type="Rhea" id="RHEA:23541"/>
    </physiologicalReaction>
</comment>
<dbReference type="SMART" id="SM00946">
    <property type="entry name" value="ProRS-C_1"/>
    <property type="match status" value="1"/>
</dbReference>
<feature type="region of interest" description="Disordered" evidence="19">
    <location>
        <begin position="1174"/>
        <end position="1221"/>
    </location>
</feature>
<evidence type="ECO:0000256" key="13">
    <source>
        <dbReference type="ARBA" id="ARBA00023268"/>
    </source>
</evidence>
<dbReference type="InterPro" id="IPR017449">
    <property type="entry name" value="Pro-tRNA_synth_II"/>
</dbReference>
<dbReference type="InterPro" id="IPR036282">
    <property type="entry name" value="Glutathione-S-Trfase_C_sf"/>
</dbReference>
<evidence type="ECO:0000256" key="2">
    <source>
        <dbReference type="ARBA" id="ARBA00012831"/>
    </source>
</evidence>
<keyword evidence="7" id="KW-0547">Nucleotide-binding</keyword>
<dbReference type="HAMAP" id="MF_01571">
    <property type="entry name" value="Pro_tRNA_synth_type3"/>
    <property type="match status" value="1"/>
</dbReference>
<dbReference type="Gene3D" id="1.20.1050.130">
    <property type="match status" value="1"/>
</dbReference>
<evidence type="ECO:0000256" key="14">
    <source>
        <dbReference type="ARBA" id="ARBA00047366"/>
    </source>
</evidence>
<dbReference type="Gene3D" id="3.30.110.30">
    <property type="entry name" value="C-terminal domain of ProRS"/>
    <property type="match status" value="1"/>
</dbReference>
<dbReference type="PROSITE" id="PS00762">
    <property type="entry name" value="WHEP_TRS_1"/>
    <property type="match status" value="4"/>
</dbReference>
<feature type="compositionally biased region" description="Low complexity" evidence="19">
    <location>
        <begin position="953"/>
        <end position="972"/>
    </location>
</feature>
<keyword evidence="10" id="KW-0694">RNA-binding</keyword>
<dbReference type="Gene3D" id="3.30.930.10">
    <property type="entry name" value="Bira Bifunctional Protein, Domain 2"/>
    <property type="match status" value="1"/>
</dbReference>
<dbReference type="SUPFAM" id="SSF52954">
    <property type="entry name" value="Class II aaRS ABD-related"/>
    <property type="match status" value="1"/>
</dbReference>
<dbReference type="Gene3D" id="2.40.240.10">
    <property type="entry name" value="Ribosomal Protein L25, Chain P"/>
    <property type="match status" value="2"/>
</dbReference>
<dbReference type="InterPro" id="IPR045864">
    <property type="entry name" value="aa-tRNA-synth_II/BPL/LPL"/>
</dbReference>
<dbReference type="GO" id="GO:0004818">
    <property type="term" value="F:glutamate-tRNA ligase activity"/>
    <property type="evidence" value="ECO:0007669"/>
    <property type="project" value="UniProtKB-EC"/>
</dbReference>
<dbReference type="Pfam" id="PF03129">
    <property type="entry name" value="HGTP_anticodon"/>
    <property type="match status" value="1"/>
</dbReference>
<feature type="compositionally biased region" description="Low complexity" evidence="19">
    <location>
        <begin position="821"/>
        <end position="834"/>
    </location>
</feature>
<dbReference type="CDD" id="cd10309">
    <property type="entry name" value="GST_C_GluProRS_N"/>
    <property type="match status" value="1"/>
</dbReference>
<gene>
    <name evidence="22" type="ORF">V1264_019176</name>
</gene>
<dbReference type="NCBIfam" id="TIGR00408">
    <property type="entry name" value="proS_fam_I"/>
    <property type="match status" value="1"/>
</dbReference>
<evidence type="ECO:0000256" key="17">
    <source>
        <dbReference type="ARBA" id="ARBA00067786"/>
    </source>
</evidence>
<dbReference type="Pfam" id="PF00043">
    <property type="entry name" value="GST_C"/>
    <property type="match status" value="1"/>
</dbReference>
<keyword evidence="13" id="KW-0511">Multifunctional enzyme</keyword>
<evidence type="ECO:0000256" key="10">
    <source>
        <dbReference type="ARBA" id="ARBA00022884"/>
    </source>
</evidence>
<keyword evidence="4" id="KW-0597">Phosphoprotein</keyword>
<dbReference type="EC" id="6.1.1.15" evidence="2"/>
<dbReference type="Pfam" id="PF00458">
    <property type="entry name" value="WHEP-TRS"/>
    <property type="match status" value="6"/>
</dbReference>
<feature type="region of interest" description="Disordered" evidence="19">
    <location>
        <begin position="1011"/>
        <end position="1064"/>
    </location>
</feature>
<feature type="domain" description="Aminoacyl-transfer RNA synthetases class-II family profile" evidence="20">
    <location>
        <begin position="1271"/>
        <end position="1512"/>
    </location>
</feature>
<dbReference type="PROSITE" id="PS51185">
    <property type="entry name" value="WHEP_TRS_2"/>
    <property type="match status" value="6"/>
</dbReference>
<dbReference type="InterPro" id="IPR002314">
    <property type="entry name" value="aa-tRNA-synt_IIb"/>
</dbReference>
<comment type="similarity">
    <text evidence="16">In the N-terminal section; belongs to the class-I aminoacyl-tRNA synthetase family. Glutamate--tRNA ligase type 2 subfamily.</text>
</comment>
<dbReference type="GO" id="GO:0005524">
    <property type="term" value="F:ATP binding"/>
    <property type="evidence" value="ECO:0007669"/>
    <property type="project" value="UniProtKB-KW"/>
</dbReference>
<dbReference type="SUPFAM" id="SSF50715">
    <property type="entry name" value="Ribosomal protein L25-like"/>
    <property type="match status" value="1"/>
</dbReference>
<dbReference type="SUPFAM" id="SSF55681">
    <property type="entry name" value="Class II aaRS and biotin synthetases"/>
    <property type="match status" value="1"/>
</dbReference>
<dbReference type="InterPro" id="IPR014729">
    <property type="entry name" value="Rossmann-like_a/b/a_fold"/>
</dbReference>
<feature type="compositionally biased region" description="Basic and acidic residues" evidence="19">
    <location>
        <begin position="1044"/>
        <end position="1064"/>
    </location>
</feature>
<keyword evidence="6" id="KW-0479">Metal-binding</keyword>
<dbReference type="PROSITE" id="PS50862">
    <property type="entry name" value="AA_TRNA_LIGASE_II"/>
    <property type="match status" value="1"/>
</dbReference>
<dbReference type="CDD" id="cd00807">
    <property type="entry name" value="GlnRS_core"/>
    <property type="match status" value="1"/>
</dbReference>
<dbReference type="FunFam" id="3.90.800.10:FF:000001">
    <property type="entry name" value="Glutamine--tRNA ligase"/>
    <property type="match status" value="1"/>
</dbReference>
<dbReference type="InterPro" id="IPR020058">
    <property type="entry name" value="Glu/Gln-tRNA-synth_Ib_cat-dom"/>
</dbReference>
<comment type="catalytic activity">
    <reaction evidence="15">
        <text>tRNA(Pro) + L-proline + ATP = L-prolyl-tRNA(Pro) + AMP + diphosphate</text>
        <dbReference type="Rhea" id="RHEA:14305"/>
        <dbReference type="Rhea" id="RHEA-COMP:9700"/>
        <dbReference type="Rhea" id="RHEA-COMP:9702"/>
        <dbReference type="ChEBI" id="CHEBI:30616"/>
        <dbReference type="ChEBI" id="CHEBI:33019"/>
        <dbReference type="ChEBI" id="CHEBI:60039"/>
        <dbReference type="ChEBI" id="CHEBI:78442"/>
        <dbReference type="ChEBI" id="CHEBI:78532"/>
        <dbReference type="ChEBI" id="CHEBI:456215"/>
        <dbReference type="EC" id="6.1.1.15"/>
    </reaction>
    <physiologicalReaction direction="left-to-right" evidence="15">
        <dbReference type="Rhea" id="RHEA:14306"/>
    </physiologicalReaction>
</comment>
<dbReference type="FunFam" id="3.30.110.30:FF:000001">
    <property type="entry name" value="Bifunctional glutamate/proline--tRNA ligase"/>
    <property type="match status" value="1"/>
</dbReference>
<dbReference type="FunFam" id="3.40.50.620:FF:000070">
    <property type="entry name" value="Bifunctional glutamate/proline--tRNA ligase"/>
    <property type="match status" value="1"/>
</dbReference>
<dbReference type="Proteomes" id="UP001374579">
    <property type="component" value="Unassembled WGS sequence"/>
</dbReference>
<dbReference type="InterPro" id="IPR020059">
    <property type="entry name" value="Glu/Gln-tRNA-synth_Ib_codon-bd"/>
</dbReference>
<dbReference type="EMBL" id="JBAMIC010000008">
    <property type="protein sequence ID" value="KAK7104461.1"/>
    <property type="molecule type" value="Genomic_DNA"/>
</dbReference>
<feature type="domain" description="WHEP-TRS" evidence="21">
    <location>
        <begin position="971"/>
        <end position="1027"/>
    </location>
</feature>
<accession>A0AAN9GDQ3</accession>
<evidence type="ECO:0000256" key="11">
    <source>
        <dbReference type="ARBA" id="ARBA00022917"/>
    </source>
</evidence>
<feature type="region of interest" description="Disordered" evidence="19">
    <location>
        <begin position="876"/>
        <end position="905"/>
    </location>
</feature>
<feature type="domain" description="WHEP-TRS" evidence="21">
    <location>
        <begin position="902"/>
        <end position="958"/>
    </location>
</feature>
<feature type="domain" description="WHEP-TRS" evidence="21">
    <location>
        <begin position="764"/>
        <end position="820"/>
    </location>
</feature>
<dbReference type="InterPro" id="IPR006195">
    <property type="entry name" value="aa-tRNA-synth_II"/>
</dbReference>
<evidence type="ECO:0000256" key="6">
    <source>
        <dbReference type="ARBA" id="ARBA00022723"/>
    </source>
</evidence>
<protein>
    <recommendedName>
        <fullName evidence="17">Bifunctional glutamate/proline--tRNA ligase</fullName>
        <ecNumber evidence="2">6.1.1.15</ecNumber>
        <ecNumber evidence="3">6.1.1.17</ecNumber>
    </recommendedName>
    <alternativeName>
        <fullName evidence="18">Bifunctional aminoacyl-tRNA synthetase</fullName>
    </alternativeName>
</protein>
<keyword evidence="23" id="KW-1185">Reference proteome</keyword>
<dbReference type="Pfam" id="PF09180">
    <property type="entry name" value="ProRS-C_1"/>
    <property type="match status" value="1"/>
</dbReference>
<dbReference type="SUPFAM" id="SSF52374">
    <property type="entry name" value="Nucleotidylyl transferase"/>
    <property type="match status" value="1"/>
</dbReference>
<dbReference type="SUPFAM" id="SSF64586">
    <property type="entry name" value="C-terminal domain of ProRS"/>
    <property type="match status" value="1"/>
</dbReference>
<dbReference type="CDD" id="cd00862">
    <property type="entry name" value="ProRS_anticodon_zinc"/>
    <property type="match status" value="1"/>
</dbReference>
<dbReference type="GO" id="GO:0046872">
    <property type="term" value="F:metal ion binding"/>
    <property type="evidence" value="ECO:0007669"/>
    <property type="project" value="UniProtKB-KW"/>
</dbReference>
<dbReference type="InterPro" id="IPR049437">
    <property type="entry name" value="tRNA-synt_1c_C2"/>
</dbReference>
<feature type="compositionally biased region" description="Gly residues" evidence="19">
    <location>
        <begin position="1184"/>
        <end position="1193"/>
    </location>
</feature>
<keyword evidence="5" id="KW-0436">Ligase</keyword>
<feature type="compositionally biased region" description="Low complexity" evidence="19">
    <location>
        <begin position="884"/>
        <end position="904"/>
    </location>
</feature>
<dbReference type="InterPro" id="IPR036621">
    <property type="entry name" value="Anticodon-bd_dom_sf"/>
</dbReference>
<evidence type="ECO:0000259" key="21">
    <source>
        <dbReference type="PROSITE" id="PS51185"/>
    </source>
</evidence>
<reference evidence="22 23" key="1">
    <citation type="submission" date="2024-02" db="EMBL/GenBank/DDBJ databases">
        <title>Chromosome-scale genome assembly of the rough periwinkle Littorina saxatilis.</title>
        <authorList>
            <person name="De Jode A."/>
            <person name="Faria R."/>
            <person name="Formenti G."/>
            <person name="Sims Y."/>
            <person name="Smith T.P."/>
            <person name="Tracey A."/>
            <person name="Wood J.M.D."/>
            <person name="Zagrodzka Z.B."/>
            <person name="Johannesson K."/>
            <person name="Butlin R.K."/>
            <person name="Leder E.H."/>
        </authorList>
    </citation>
    <scope>NUCLEOTIDE SEQUENCE [LARGE SCALE GENOMIC DNA]</scope>
    <source>
        <strain evidence="22">Snail1</strain>
        <tissue evidence="22">Muscle</tissue>
    </source>
</reference>
<dbReference type="FunFam" id="1.10.1160.10:FF:000001">
    <property type="entry name" value="Glutamine--tRNA ligase"/>
    <property type="match status" value="1"/>
</dbReference>
<dbReference type="GO" id="GO:0004827">
    <property type="term" value="F:proline-tRNA ligase activity"/>
    <property type="evidence" value="ECO:0007669"/>
    <property type="project" value="UniProtKB-EC"/>
</dbReference>
<dbReference type="InterPro" id="IPR004046">
    <property type="entry name" value="GST_C"/>
</dbReference>
<proteinExistence type="inferred from homology"/>
<dbReference type="InterPro" id="IPR033721">
    <property type="entry name" value="ProRS_core_arch_euk"/>
</dbReference>
<dbReference type="Gene3D" id="3.40.50.800">
    <property type="entry name" value="Anticodon-binding domain"/>
    <property type="match status" value="1"/>
</dbReference>
<dbReference type="EC" id="6.1.1.17" evidence="3"/>
<keyword evidence="9" id="KW-0067">ATP-binding</keyword>
<dbReference type="InterPro" id="IPR004499">
    <property type="entry name" value="Pro-tRNA-ligase_IIa_arc-type"/>
</dbReference>
<dbReference type="FunFam" id="1.10.287.10:FF:000006">
    <property type="entry name" value="Bifunctional glutamate/proline--tRNA ligase"/>
    <property type="match status" value="5"/>
</dbReference>
<dbReference type="GO" id="GO:0005737">
    <property type="term" value="C:cytoplasm"/>
    <property type="evidence" value="ECO:0007669"/>
    <property type="project" value="InterPro"/>
</dbReference>
<evidence type="ECO:0000256" key="19">
    <source>
        <dbReference type="SAM" id="MobiDB-lite"/>
    </source>
</evidence>
<organism evidence="22 23">
    <name type="scientific">Littorina saxatilis</name>
    <dbReference type="NCBI Taxonomy" id="31220"/>
    <lineage>
        <taxon>Eukaryota</taxon>
        <taxon>Metazoa</taxon>
        <taxon>Spiralia</taxon>
        <taxon>Lophotrochozoa</taxon>
        <taxon>Mollusca</taxon>
        <taxon>Gastropoda</taxon>
        <taxon>Caenogastropoda</taxon>
        <taxon>Littorinimorpha</taxon>
        <taxon>Littorinoidea</taxon>
        <taxon>Littorinidae</taxon>
        <taxon>Littorina</taxon>
    </lineage>
</organism>
<feature type="domain" description="WHEP-TRS" evidence="21">
    <location>
        <begin position="1123"/>
        <end position="1179"/>
    </location>
</feature>
<dbReference type="InterPro" id="IPR004526">
    <property type="entry name" value="Glu-tRNA-synth_arc/euk"/>
</dbReference>
<feature type="compositionally biased region" description="Basic and acidic residues" evidence="19">
    <location>
        <begin position="723"/>
        <end position="752"/>
    </location>
</feature>
<dbReference type="PRINTS" id="PR00987">
    <property type="entry name" value="TRNASYNTHGLU"/>
</dbReference>
<evidence type="ECO:0000256" key="9">
    <source>
        <dbReference type="ARBA" id="ARBA00022840"/>
    </source>
</evidence>
<dbReference type="GO" id="GO:0017101">
    <property type="term" value="C:aminoacyl-tRNA synthetase multienzyme complex"/>
    <property type="evidence" value="ECO:0007669"/>
    <property type="project" value="UniProtKB-ARBA"/>
</dbReference>
<name>A0AAN9GDQ3_9CAEN</name>
<evidence type="ECO:0000313" key="23">
    <source>
        <dbReference type="Proteomes" id="UP001374579"/>
    </source>
</evidence>
<dbReference type="CDD" id="cd00778">
    <property type="entry name" value="ProRS_core_arch_euk"/>
    <property type="match status" value="1"/>
</dbReference>
<dbReference type="InterPro" id="IPR020056">
    <property type="entry name" value="Rbsml_bL25/Gln-tRNA_synth_N"/>
</dbReference>
<evidence type="ECO:0000256" key="4">
    <source>
        <dbReference type="ARBA" id="ARBA00022553"/>
    </source>
</evidence>
<dbReference type="InterPro" id="IPR000738">
    <property type="entry name" value="WHEP-TRS_dom"/>
</dbReference>
<dbReference type="SUPFAM" id="SSF47060">
    <property type="entry name" value="S15/NS1 RNA-binding domain"/>
    <property type="match status" value="6"/>
</dbReference>
<feature type="compositionally biased region" description="Low complexity" evidence="19">
    <location>
        <begin position="1022"/>
        <end position="1042"/>
    </location>
</feature>
<dbReference type="GO" id="GO:0006433">
    <property type="term" value="P:prolyl-tRNA aminoacylation"/>
    <property type="evidence" value="ECO:0007669"/>
    <property type="project" value="InterPro"/>
</dbReference>
<feature type="domain" description="WHEP-TRS" evidence="21">
    <location>
        <begin position="832"/>
        <end position="888"/>
    </location>
</feature>
<dbReference type="Pfam" id="PF20974">
    <property type="entry name" value="tRNA-synt_1c_C2"/>
    <property type="match status" value="1"/>
</dbReference>
<evidence type="ECO:0000256" key="7">
    <source>
        <dbReference type="ARBA" id="ARBA00022741"/>
    </source>
</evidence>
<keyword evidence="12" id="KW-0030">Aminoacyl-tRNA synthetase</keyword>
<evidence type="ECO:0000256" key="15">
    <source>
        <dbReference type="ARBA" id="ARBA00050792"/>
    </source>
</evidence>
<feature type="compositionally biased region" description="Basic and acidic residues" evidence="19">
    <location>
        <begin position="1211"/>
        <end position="1221"/>
    </location>
</feature>
<dbReference type="GO" id="GO:0006424">
    <property type="term" value="P:glutamyl-tRNA aminoacylation"/>
    <property type="evidence" value="ECO:0007669"/>
    <property type="project" value="InterPro"/>
</dbReference>
<dbReference type="CDD" id="cd00936">
    <property type="entry name" value="WEPRS_RNA"/>
    <property type="match status" value="5"/>
</dbReference>
<dbReference type="FunFam" id="3.30.930.10:FF:000007">
    <property type="entry name" value="Bifunctional glutamate/proline--tRNA ligase"/>
    <property type="match status" value="1"/>
</dbReference>
<dbReference type="Gene3D" id="1.10.1160.10">
    <property type="entry name" value="Glutamyl-trna Synthetase, Domain 2"/>
    <property type="match status" value="1"/>
</dbReference>
<dbReference type="PROSITE" id="PS00178">
    <property type="entry name" value="AA_TRNA_LIGASE_I"/>
    <property type="match status" value="1"/>
</dbReference>
<dbReference type="InterPro" id="IPR011035">
    <property type="entry name" value="Ribosomal_bL25/Gln-tRNA_synth"/>
</dbReference>
<dbReference type="FunFam" id="3.40.50.800:FF:000005">
    <property type="entry name" value="bifunctional glutamate/proline--tRNA ligase"/>
    <property type="match status" value="1"/>
</dbReference>
<dbReference type="InterPro" id="IPR000924">
    <property type="entry name" value="Glu/Gln-tRNA-synth"/>
</dbReference>
<dbReference type="Pfam" id="PF00587">
    <property type="entry name" value="tRNA-synt_2b"/>
    <property type="match status" value="1"/>
</dbReference>
<dbReference type="Pfam" id="PF00749">
    <property type="entry name" value="tRNA-synt_1c"/>
    <property type="match status" value="1"/>
</dbReference>
<evidence type="ECO:0000256" key="12">
    <source>
        <dbReference type="ARBA" id="ARBA00023146"/>
    </source>
</evidence>
<dbReference type="Gene3D" id="3.90.800.10">
    <property type="entry name" value="Glutamyl-tRNA Synthetase, Domain 3"/>
    <property type="match status" value="1"/>
</dbReference>
<evidence type="ECO:0000256" key="1">
    <source>
        <dbReference type="ARBA" id="ARBA00009968"/>
    </source>
</evidence>
<evidence type="ECO:0000259" key="20">
    <source>
        <dbReference type="PROSITE" id="PS50862"/>
    </source>
</evidence>
<feature type="region of interest" description="Disordered" evidence="19">
    <location>
        <begin position="946"/>
        <end position="976"/>
    </location>
</feature>
<feature type="region of interest" description="Disordered" evidence="19">
    <location>
        <begin position="809"/>
        <end position="836"/>
    </location>
</feature>
<evidence type="ECO:0000256" key="3">
    <source>
        <dbReference type="ARBA" id="ARBA00012835"/>
    </source>
</evidence>
<sequence>MALIVSISQQKPAVGAALAAEFLKISGSAVNWSFGADNSLSANKDAVFTSSASIGRFLARSFPASNLQGETILEKTEVDHWINFAYGQLSCASDFATAIEYLDYVLKPATYLVGNALTLADFAVWEVLQGSSQWQRALQKSAPQNVDRYYKFLCTQAPFSSVLPNLPQVEVKDTKKGDAPVKKEEGKFVELPGAEIGKVVTRFPPEASGYLHIGHAKAALLNAYYRDIFKGTLIMRFDDTNPAKENAEFEKVILEDVAMMGIKYDKYSHTSDHFDTLLAKCEQLMREGKVYCDDTDPVTMKEERDERKESKNRNNSVEKNLLIWEEMKKGSAMGQKYCLRAKIDMTSNIGCMRDPVFYRCKPEVHVRTGAKYKVYPTYDFACPIVDSIEGVTHALRTTEYHDRDVQYFWVLDHLNMRKPYIYEYSRLNLQNTVLSKRKLTWFVSEGLVDGWDDPRFPTVRGVLRRGMTVEGLKQFIVTQGSSRSVVMMEWDKIWAVNRKVIDPVVPRFTALLKEEVVPVNVAAAKVQSKDLPKHPKNEDAGLKKVWYGPKVYIEGADATCIKEGEVVTFINWGNIIIKKINKDAAGKVTSVNAELNLDNTDYKKTQKITWLTDVESAIDSSQGALVPTVCVQYEHIITKGVLDKDEDFKQYINTDSKKEQEMVGDPCLASLKKGEIIQLQRRGYFICDQPYQPASPYTGRASPCVLFSVPDGHQKEMPTAGSKHKEEGGKKTVSAKEKAQSKKGKAAEKSPQDEQPPQQVGSAAVNDLDNQIRAQGEQVRQLKTNKAPKEEVTAAVQTLLSLKKQYKETTGKDWTPPTPGSAPAQTPPTASAGGDLDAKIKEQGDKVRQVKANKAPKAEVDAAVQTLLSLKKQYKEATGSDWKPGAAAPASAPAKMSAPSSAGGDLDAKITEQGDKVRQMKANKAPKAEVDAAVQTLLSLKKQYKEATGSDWKPGAAPASTPAKTSAPSSAGGDLDAKITEQGDKLRQIKANKAPKAEVDAAVQTLLSLKKQHKEATGSDWKPGAAPASAPAKSPAPSAAGGDLDAKIKEQGDKVRQVKADKAPKAEVDTQVQALLGLKKQYKEATGRDWTPPKAGSPEKKAGGAEPKAMPVAGGKVAADSSEALAVKAEVDTQGEKVRQLKTGGGAKDEVDAAVKKLLELKIKYKDVTGVDLAGGGKREKKSGGGGGGGAAAAGGDKNKGGGKQKGAGGDADKGKKDADASREVKKVTRLGLEAKKEENLADWYSQVITKSELIEYYDVSGCYILRPWSYSIWERIKDFFDAEIKKMGVENCYFPIFVSQSALEKEKTHIEDFAPEVAWVTRSGQSELAEPIAIRPTSETVMYPSYAKWIKSHRDLPLRLNQWCNVVRWEFKHPQPFLRTREFLWQEGHTAWADKKPAEEEVYAILELYAQVYEDLLAIPVVRGRKTEKEKFAGGDFTTTVEAYISASGRAIQGGTSHHLGQNFSKMFEIVFEDPETQQKQYVYQNSWGLTTRTIGVMTMVHGDNIGLVLPPRVACVQVVVVPCGVTTSLSEADTKALYSRCDELASELNAKGVRARSDVRDNYSPGWKFNHWELKGVPVRLELGPRDIKAKQVVLVRRDNGERSTVPDADVPAQLTKLLDTIQQCLYNKAEAELKSSLAVSHDWNEFCDALDKSKLIQAPFCGEIPCEDAIKKDSARDVVVEEGAPAMGAKGLCIPFKQPAQLSPGTKCIHPSCGKPAKYYTLFGRSY</sequence>
<dbReference type="Gene3D" id="3.40.50.620">
    <property type="entry name" value="HUPs"/>
    <property type="match status" value="1"/>
</dbReference>
<feature type="region of interest" description="Disordered" evidence="19">
    <location>
        <begin position="1083"/>
        <end position="1117"/>
    </location>
</feature>
<dbReference type="PANTHER" id="PTHR43382">
    <property type="entry name" value="PROLYL-TRNA SYNTHETASE"/>
    <property type="match status" value="1"/>
</dbReference>
<dbReference type="InterPro" id="IPR016061">
    <property type="entry name" value="Pro-tRNA_ligase_II_C"/>
</dbReference>
<keyword evidence="8" id="KW-0862">Zinc</keyword>
<dbReference type="InterPro" id="IPR020061">
    <property type="entry name" value="Glu_tRNA_lig_a-bdl"/>
</dbReference>
<dbReference type="HAMAP" id="MF_02076">
    <property type="entry name" value="Glu_tRNA_synth_type2"/>
    <property type="match status" value="1"/>
</dbReference>
<dbReference type="PANTHER" id="PTHR43382:SF2">
    <property type="entry name" value="BIFUNCTIONAL GLUTAMATE_PROLINE--TRNA LIGASE"/>
    <property type="match status" value="1"/>
</dbReference>
<dbReference type="InterPro" id="IPR001412">
    <property type="entry name" value="aa-tRNA-synth_I_CS"/>
</dbReference>
<dbReference type="InterPro" id="IPR004154">
    <property type="entry name" value="Anticodon-bd"/>
</dbReference>
<keyword evidence="11" id="KW-0648">Protein biosynthesis</keyword>
<dbReference type="NCBIfam" id="TIGR00463">
    <property type="entry name" value="gltX_arch"/>
    <property type="match status" value="1"/>
</dbReference>
<evidence type="ECO:0000313" key="22">
    <source>
        <dbReference type="EMBL" id="KAK7104461.1"/>
    </source>
</evidence>
<evidence type="ECO:0000256" key="16">
    <source>
        <dbReference type="ARBA" id="ARBA00061295"/>
    </source>
</evidence>
<dbReference type="SUPFAM" id="SSF47616">
    <property type="entry name" value="GST C-terminal domain-like"/>
    <property type="match status" value="1"/>
</dbReference>
<evidence type="ECO:0000256" key="18">
    <source>
        <dbReference type="ARBA" id="ARBA00076053"/>
    </source>
</evidence>
<dbReference type="Gene3D" id="1.10.287.10">
    <property type="entry name" value="S15/NS1, RNA-binding"/>
    <property type="match status" value="6"/>
</dbReference>
<dbReference type="SMART" id="SM00991">
    <property type="entry name" value="WHEP-TRS"/>
    <property type="match status" value="6"/>
</dbReference>
<comment type="similarity">
    <text evidence="1">In the C-terminal section; belongs to the class-II aminoacyl-tRNA synthetase family.</text>
</comment>
<dbReference type="InterPro" id="IPR009068">
    <property type="entry name" value="uS15_NS1_RNA-bd_sf"/>
</dbReference>
<comment type="caution">
    <text evidence="22">The sequence shown here is derived from an EMBL/GenBank/DDBJ whole genome shotgun (WGS) entry which is preliminary data.</text>
</comment>
<evidence type="ECO:0000256" key="8">
    <source>
        <dbReference type="ARBA" id="ARBA00022833"/>
    </source>
</evidence>
<feature type="domain" description="WHEP-TRS" evidence="21">
    <location>
        <begin position="1040"/>
        <end position="1096"/>
    </location>
</feature>
<dbReference type="Pfam" id="PF03950">
    <property type="entry name" value="tRNA-synt_1c_C"/>
    <property type="match status" value="1"/>
</dbReference>
<evidence type="ECO:0000256" key="5">
    <source>
        <dbReference type="ARBA" id="ARBA00022598"/>
    </source>
</evidence>
<dbReference type="GO" id="GO:0003723">
    <property type="term" value="F:RNA binding"/>
    <property type="evidence" value="ECO:0007669"/>
    <property type="project" value="UniProtKB-KW"/>
</dbReference>